<dbReference type="AlphaFoldDB" id="L5LK17"/>
<dbReference type="Proteomes" id="UP000010556">
    <property type="component" value="Unassembled WGS sequence"/>
</dbReference>
<keyword evidence="3" id="KW-1185">Reference proteome</keyword>
<organism evidence="2 3">
    <name type="scientific">Myotis davidii</name>
    <name type="common">David's myotis</name>
    <dbReference type="NCBI Taxonomy" id="225400"/>
    <lineage>
        <taxon>Eukaryota</taxon>
        <taxon>Metazoa</taxon>
        <taxon>Chordata</taxon>
        <taxon>Craniata</taxon>
        <taxon>Vertebrata</taxon>
        <taxon>Euteleostomi</taxon>
        <taxon>Mammalia</taxon>
        <taxon>Eutheria</taxon>
        <taxon>Laurasiatheria</taxon>
        <taxon>Chiroptera</taxon>
        <taxon>Yangochiroptera</taxon>
        <taxon>Vespertilionidae</taxon>
        <taxon>Myotis</taxon>
    </lineage>
</organism>
<protein>
    <submittedName>
        <fullName evidence="2">Uncharacterized protein</fullName>
    </submittedName>
</protein>
<accession>L5LK17</accession>
<evidence type="ECO:0000256" key="1">
    <source>
        <dbReference type="SAM" id="MobiDB-lite"/>
    </source>
</evidence>
<feature type="compositionally biased region" description="Basic and acidic residues" evidence="1">
    <location>
        <begin position="10"/>
        <end position="30"/>
    </location>
</feature>
<reference evidence="3" key="1">
    <citation type="journal article" date="2013" name="Science">
        <title>Comparative analysis of bat genomes provides insight into the evolution of flight and immunity.</title>
        <authorList>
            <person name="Zhang G."/>
            <person name="Cowled C."/>
            <person name="Shi Z."/>
            <person name="Huang Z."/>
            <person name="Bishop-Lilly K.A."/>
            <person name="Fang X."/>
            <person name="Wynne J.W."/>
            <person name="Xiong Z."/>
            <person name="Baker M.L."/>
            <person name="Zhao W."/>
            <person name="Tachedjian M."/>
            <person name="Zhu Y."/>
            <person name="Zhou P."/>
            <person name="Jiang X."/>
            <person name="Ng J."/>
            <person name="Yang L."/>
            <person name="Wu L."/>
            <person name="Xiao J."/>
            <person name="Feng Y."/>
            <person name="Chen Y."/>
            <person name="Sun X."/>
            <person name="Zhang Y."/>
            <person name="Marsh G.A."/>
            <person name="Crameri G."/>
            <person name="Broder C.C."/>
            <person name="Frey K.G."/>
            <person name="Wang L.F."/>
            <person name="Wang J."/>
        </authorList>
    </citation>
    <scope>NUCLEOTIDE SEQUENCE [LARGE SCALE GENOMIC DNA]</scope>
</reference>
<feature type="compositionally biased region" description="Basic and acidic residues" evidence="1">
    <location>
        <begin position="39"/>
        <end position="49"/>
    </location>
</feature>
<dbReference type="EMBL" id="KB110898">
    <property type="protein sequence ID" value="ELK26704.1"/>
    <property type="molecule type" value="Genomic_DNA"/>
</dbReference>
<feature type="region of interest" description="Disordered" evidence="1">
    <location>
        <begin position="1"/>
        <end position="59"/>
    </location>
</feature>
<sequence>MQVSRALPEPFRKHLEQIRSPEFPENHSPVRQDALGDLTHQDEEQHEGQDPAQVVPREVEPRAVVDVYLRALTAPSCKERQEQMGSLVNGEEGA</sequence>
<gene>
    <name evidence="2" type="ORF">MDA_GLEAN10004047</name>
</gene>
<proteinExistence type="predicted"/>
<name>L5LK17_MYODS</name>
<evidence type="ECO:0000313" key="3">
    <source>
        <dbReference type="Proteomes" id="UP000010556"/>
    </source>
</evidence>
<evidence type="ECO:0000313" key="2">
    <source>
        <dbReference type="EMBL" id="ELK26704.1"/>
    </source>
</evidence>